<evidence type="ECO:0000256" key="3">
    <source>
        <dbReference type="ARBA" id="ARBA00022741"/>
    </source>
</evidence>
<keyword evidence="8" id="KW-1185">Reference proteome</keyword>
<dbReference type="SUPFAM" id="SSF52540">
    <property type="entry name" value="P-loop containing nucleoside triphosphate hydrolases"/>
    <property type="match status" value="1"/>
</dbReference>
<dbReference type="GO" id="GO:0043024">
    <property type="term" value="F:ribosomal small subunit binding"/>
    <property type="evidence" value="ECO:0007669"/>
    <property type="project" value="TreeGrafter"/>
</dbReference>
<dbReference type="FunFam" id="3.40.50.300:FF:002220">
    <property type="entry name" value="GTPase Era, mitochondrial"/>
    <property type="match status" value="1"/>
</dbReference>
<dbReference type="InterPro" id="IPR015946">
    <property type="entry name" value="KH_dom-like_a/b"/>
</dbReference>
<keyword evidence="3" id="KW-0547">Nucleotide-binding</keyword>
<accession>A0A1D2N3Z0</accession>
<evidence type="ECO:0000256" key="1">
    <source>
        <dbReference type="ARBA" id="ARBA00007921"/>
    </source>
</evidence>
<evidence type="ECO:0000259" key="6">
    <source>
        <dbReference type="Pfam" id="PF01926"/>
    </source>
</evidence>
<reference evidence="7 8" key="1">
    <citation type="journal article" date="2016" name="Genome Biol. Evol.">
        <title>Gene Family Evolution Reflects Adaptation to Soil Environmental Stressors in the Genome of the Collembolan Orchesella cincta.</title>
        <authorList>
            <person name="Faddeeva-Vakhrusheva A."/>
            <person name="Derks M.F."/>
            <person name="Anvar S.Y."/>
            <person name="Agamennone V."/>
            <person name="Suring W."/>
            <person name="Smit S."/>
            <person name="van Straalen N.M."/>
            <person name="Roelofs D."/>
        </authorList>
    </citation>
    <scope>NUCLEOTIDE SEQUENCE [LARGE SCALE GENOMIC DNA]</scope>
    <source>
        <tissue evidence="7">Mixed pool</tissue>
    </source>
</reference>
<proteinExistence type="inferred from homology"/>
<dbReference type="EMBL" id="LJIJ01000244">
    <property type="protein sequence ID" value="ODM99950.1"/>
    <property type="molecule type" value="Genomic_DNA"/>
</dbReference>
<dbReference type="GO" id="GO:0019843">
    <property type="term" value="F:rRNA binding"/>
    <property type="evidence" value="ECO:0007669"/>
    <property type="project" value="TreeGrafter"/>
</dbReference>
<dbReference type="PRINTS" id="PR00326">
    <property type="entry name" value="GTP1OBG"/>
</dbReference>
<evidence type="ECO:0000313" key="7">
    <source>
        <dbReference type="EMBL" id="ODM99950.1"/>
    </source>
</evidence>
<dbReference type="AlphaFoldDB" id="A0A1D2N3Z0"/>
<gene>
    <name evidence="7" type="ORF">Ocin01_06732</name>
</gene>
<dbReference type="InterPro" id="IPR006073">
    <property type="entry name" value="GTP-bd"/>
</dbReference>
<dbReference type="NCBIfam" id="TIGR00231">
    <property type="entry name" value="small_GTP"/>
    <property type="match status" value="1"/>
</dbReference>
<sequence length="443" mass="49926">IYRFAMKYPYPSPVTLSHLSQLFRKELPGFWKLPTPIVQYRCSSSEAVTTVSHLSTENTAEVLQKKKRRDVPCPANSKMMKVAFIGVPNAGKSTIINSLTNFEVCPVSKRPHTTRNNQKAVYLDAATQLVFVDTPGLVSVKEIRKFSFTEEFAYGPEKSIGTSNLIAVMHDVSHVQSREKLDFRIKGLLQKFPDKKAILIMNKIDTVKSKRLLLDAVKYLTSGVVGGQPLPFLEFEKQKQSHLRLNPEAILSKAKMRKDQKDLRDANSSVVDLAAQRCFSEDEIIKGLHEQGWPYFNDIFMVSALEGDGIDMLRQYMILNAVPHNWLYDEDTLTDVPPEKLTLKIVAAKLLEHLPQEVPFKVKPEIEYWGDSGSDSGVLKVIIKVKCPKERYKWIIIGTNGALVQKIANDTSRALNGLLKRPVDVAINPVFDKVLASTDKRTS</sequence>
<keyword evidence="4" id="KW-0342">GTP-binding</keyword>
<dbReference type="Pfam" id="PF01926">
    <property type="entry name" value="MMR_HSR1"/>
    <property type="match status" value="1"/>
</dbReference>
<dbReference type="Gene3D" id="3.40.50.300">
    <property type="entry name" value="P-loop containing nucleotide triphosphate hydrolases"/>
    <property type="match status" value="1"/>
</dbReference>
<comment type="caution">
    <text evidence="7">The sequence shown here is derived from an EMBL/GenBank/DDBJ whole genome shotgun (WGS) entry which is preliminary data.</text>
</comment>
<dbReference type="PANTHER" id="PTHR42698">
    <property type="entry name" value="GTPASE ERA"/>
    <property type="match status" value="1"/>
</dbReference>
<feature type="domain" description="G" evidence="6">
    <location>
        <begin position="81"/>
        <end position="203"/>
    </location>
</feature>
<protein>
    <recommendedName>
        <fullName evidence="2">GTPase Era, mitochondrial</fullName>
    </recommendedName>
    <alternativeName>
        <fullName evidence="5">ERA-like protein 1</fullName>
    </alternativeName>
</protein>
<dbReference type="OMA" id="WAEVDVI"/>
<name>A0A1D2N3Z0_ORCCI</name>
<evidence type="ECO:0000256" key="5">
    <source>
        <dbReference type="ARBA" id="ARBA00030975"/>
    </source>
</evidence>
<evidence type="ECO:0000313" key="8">
    <source>
        <dbReference type="Proteomes" id="UP000094527"/>
    </source>
</evidence>
<dbReference type="GO" id="GO:0000028">
    <property type="term" value="P:ribosomal small subunit assembly"/>
    <property type="evidence" value="ECO:0007669"/>
    <property type="project" value="TreeGrafter"/>
</dbReference>
<dbReference type="GO" id="GO:0005525">
    <property type="term" value="F:GTP binding"/>
    <property type="evidence" value="ECO:0007669"/>
    <property type="project" value="UniProtKB-KW"/>
</dbReference>
<organism evidence="7 8">
    <name type="scientific">Orchesella cincta</name>
    <name type="common">Springtail</name>
    <name type="synonym">Podura cincta</name>
    <dbReference type="NCBI Taxonomy" id="48709"/>
    <lineage>
        <taxon>Eukaryota</taxon>
        <taxon>Metazoa</taxon>
        <taxon>Ecdysozoa</taxon>
        <taxon>Arthropoda</taxon>
        <taxon>Hexapoda</taxon>
        <taxon>Collembola</taxon>
        <taxon>Entomobryomorpha</taxon>
        <taxon>Entomobryoidea</taxon>
        <taxon>Orchesellidae</taxon>
        <taxon>Orchesellinae</taxon>
        <taxon>Orchesella</taxon>
    </lineage>
</organism>
<dbReference type="Proteomes" id="UP000094527">
    <property type="component" value="Unassembled WGS sequence"/>
</dbReference>
<dbReference type="PANTHER" id="PTHR42698:SF1">
    <property type="entry name" value="GTPASE ERA, MITOCHONDRIAL"/>
    <property type="match status" value="1"/>
</dbReference>
<feature type="non-terminal residue" evidence="7">
    <location>
        <position position="1"/>
    </location>
</feature>
<dbReference type="InterPro" id="IPR005662">
    <property type="entry name" value="GTPase_Era-like"/>
</dbReference>
<comment type="similarity">
    <text evidence="1">Belongs to the TRAFAC class TrmE-Era-EngA-EngB-Septin-like GTPase superfamily. Era GTPase family.</text>
</comment>
<evidence type="ECO:0000256" key="4">
    <source>
        <dbReference type="ARBA" id="ARBA00023134"/>
    </source>
</evidence>
<dbReference type="InterPro" id="IPR027417">
    <property type="entry name" value="P-loop_NTPase"/>
</dbReference>
<dbReference type="Gene3D" id="3.30.300.20">
    <property type="match status" value="1"/>
</dbReference>
<dbReference type="STRING" id="48709.A0A1D2N3Z0"/>
<evidence type="ECO:0000256" key="2">
    <source>
        <dbReference type="ARBA" id="ARBA00019149"/>
    </source>
</evidence>
<dbReference type="GO" id="GO:0005759">
    <property type="term" value="C:mitochondrial matrix"/>
    <property type="evidence" value="ECO:0007669"/>
    <property type="project" value="TreeGrafter"/>
</dbReference>
<dbReference type="OrthoDB" id="8954335at2759"/>
<dbReference type="InterPro" id="IPR005225">
    <property type="entry name" value="Small_GTP-bd"/>
</dbReference>